<accession>A0ABU7PIA0</accession>
<dbReference type="RefSeq" id="WP_330799174.1">
    <property type="nucleotide sequence ID" value="NZ_JAZEWV010000030.1"/>
</dbReference>
<organism evidence="2 3">
    <name type="scientific">Actinacidiphila polyblastidii</name>
    <dbReference type="NCBI Taxonomy" id="3110430"/>
    <lineage>
        <taxon>Bacteria</taxon>
        <taxon>Bacillati</taxon>
        <taxon>Actinomycetota</taxon>
        <taxon>Actinomycetes</taxon>
        <taxon>Kitasatosporales</taxon>
        <taxon>Streptomycetaceae</taxon>
        <taxon>Actinacidiphila</taxon>
    </lineage>
</organism>
<dbReference type="PANTHER" id="PTHR11261">
    <property type="entry name" value="INTERPHOTORECEPTOR RETINOID-BINDING PROTEIN"/>
    <property type="match status" value="1"/>
</dbReference>
<dbReference type="SMART" id="SM00245">
    <property type="entry name" value="TSPc"/>
    <property type="match status" value="1"/>
</dbReference>
<evidence type="ECO:0000313" key="3">
    <source>
        <dbReference type="Proteomes" id="UP001344658"/>
    </source>
</evidence>
<dbReference type="PANTHER" id="PTHR11261:SF3">
    <property type="entry name" value="RETINOL-BINDING PROTEIN 3"/>
    <property type="match status" value="1"/>
</dbReference>
<protein>
    <submittedName>
        <fullName evidence="2">S41 family peptidase</fullName>
    </submittedName>
</protein>
<keyword evidence="3" id="KW-1185">Reference proteome</keyword>
<dbReference type="Gene3D" id="3.90.226.10">
    <property type="entry name" value="2-enoyl-CoA Hydratase, Chain A, domain 1"/>
    <property type="match status" value="1"/>
</dbReference>
<dbReference type="Pfam" id="PF03572">
    <property type="entry name" value="Peptidase_S41"/>
    <property type="match status" value="1"/>
</dbReference>
<dbReference type="CDD" id="cd07563">
    <property type="entry name" value="Peptidase_S41_IRBP"/>
    <property type="match status" value="1"/>
</dbReference>
<evidence type="ECO:0000259" key="1">
    <source>
        <dbReference type="SMART" id="SM00245"/>
    </source>
</evidence>
<evidence type="ECO:0000313" key="2">
    <source>
        <dbReference type="EMBL" id="MEE4545500.1"/>
    </source>
</evidence>
<dbReference type="EMBL" id="JAZEWV010000030">
    <property type="protein sequence ID" value="MEE4545500.1"/>
    <property type="molecule type" value="Genomic_DNA"/>
</dbReference>
<dbReference type="SUPFAM" id="SSF52096">
    <property type="entry name" value="ClpP/crotonase"/>
    <property type="match status" value="1"/>
</dbReference>
<proteinExistence type="predicted"/>
<comment type="caution">
    <text evidence="2">The sequence shown here is derived from an EMBL/GenBank/DDBJ whole genome shotgun (WGS) entry which is preliminary data.</text>
</comment>
<dbReference type="InterPro" id="IPR005151">
    <property type="entry name" value="Tail-specific_protease"/>
</dbReference>
<sequence>MTTTTTSALHRAVEETTDLLTRHYVFPDVADRIAGILRRRLAEGAYDVEDAEQLGHLVTADLQSVNGDRHLRLKYHAQEVPTGQGEAVLAGIRRDFDASLGGVPRLEMLGDGVAVLELAPMLFPVDWAAERMTAALSLVAPAEALIIDLRRNRGGDPDLVAFICSYLLDERTHLITMEWRDGGRSEQSWSLPYVPGARFGGRKPLYVLTSGDTFSGAEELAYDLQQLGRAVVVGEVTGGGAHPREGWTVHPHLEATIPVGRSVNPRSGGNWETVGVQPDVLVPAQDALARARELALERLAAATDADR</sequence>
<dbReference type="Gene3D" id="3.30.750.44">
    <property type="match status" value="1"/>
</dbReference>
<dbReference type="InterPro" id="IPR029045">
    <property type="entry name" value="ClpP/crotonase-like_dom_sf"/>
</dbReference>
<dbReference type="Proteomes" id="UP001344658">
    <property type="component" value="Unassembled WGS sequence"/>
</dbReference>
<reference evidence="2 3" key="1">
    <citation type="submission" date="2023-12" db="EMBL/GenBank/DDBJ databases">
        <title>Streptomyces sp. V4-01.</title>
        <authorList>
            <person name="Somphong A."/>
            <person name="Phongsopitanun W."/>
        </authorList>
    </citation>
    <scope>NUCLEOTIDE SEQUENCE [LARGE SCALE GENOMIC DNA]</scope>
    <source>
        <strain evidence="2 3">V4-01</strain>
    </source>
</reference>
<gene>
    <name evidence="2" type="ORF">V2S66_26470</name>
</gene>
<name>A0ABU7PIA0_9ACTN</name>
<feature type="domain" description="Tail specific protease" evidence="1">
    <location>
        <begin position="85"/>
        <end position="283"/>
    </location>
</feature>
<dbReference type="Pfam" id="PF11918">
    <property type="entry name" value="Peptidase_S41_N"/>
    <property type="match status" value="1"/>
</dbReference>